<protein>
    <recommendedName>
        <fullName evidence="4">Guanylate cyclase domain-containing protein</fullName>
    </recommendedName>
</protein>
<keyword evidence="3" id="KW-1185">Reference proteome</keyword>
<evidence type="ECO:0000313" key="3">
    <source>
        <dbReference type="Proteomes" id="UP001595712"/>
    </source>
</evidence>
<organism evidence="2 3">
    <name type="scientific">Glycomyces rhizosphaerae</name>
    <dbReference type="NCBI Taxonomy" id="2054422"/>
    <lineage>
        <taxon>Bacteria</taxon>
        <taxon>Bacillati</taxon>
        <taxon>Actinomycetota</taxon>
        <taxon>Actinomycetes</taxon>
        <taxon>Glycomycetales</taxon>
        <taxon>Glycomycetaceae</taxon>
        <taxon>Glycomyces</taxon>
    </lineage>
</organism>
<dbReference type="Gene3D" id="3.30.70.1230">
    <property type="entry name" value="Nucleotide cyclase"/>
    <property type="match status" value="1"/>
</dbReference>
<evidence type="ECO:0000313" key="2">
    <source>
        <dbReference type="EMBL" id="MFC3491160.1"/>
    </source>
</evidence>
<feature type="region of interest" description="Disordered" evidence="1">
    <location>
        <begin position="320"/>
        <end position="345"/>
    </location>
</feature>
<evidence type="ECO:0008006" key="4">
    <source>
        <dbReference type="Google" id="ProtNLM"/>
    </source>
</evidence>
<accession>A0ABV7PV77</accession>
<dbReference type="SUPFAM" id="SSF55073">
    <property type="entry name" value="Nucleotide cyclase"/>
    <property type="match status" value="1"/>
</dbReference>
<sequence length="345" mass="37537">MPATPFEKPEDRYLTVLSLDVEQFGRFTDAQGTEVASAFRDVIEQAFQHAGLSDTYAAHAFMQNSGDGIVAGFDASRLPQIVDRIPSSLQFGLRELHQQNGHGVRMRMGISYGPVQGIDDRRIDVAPNRTVIDACRIADAEPTRLLLRNSDKEATFLAVALTEPVVDFTVARNPLWLRKSEFVKVEVSIESKDFHTTAFLHVPTPSGALLRSGLLGSGDNDEQLHGPPLEERVERSACAAYSLKGEVRADQGQANQIGRVDGDVHGERIAIGGVSGEGAIGAVTGGSVTQDHRGQDRSAHHTYIAGDQISANRDAHVTKVGSDEAKPGNGKHRLFWERTERGERP</sequence>
<dbReference type="RefSeq" id="WP_387969537.1">
    <property type="nucleotide sequence ID" value="NZ_JBHRWO010000004.1"/>
</dbReference>
<dbReference type="EMBL" id="JBHRWO010000004">
    <property type="protein sequence ID" value="MFC3491160.1"/>
    <property type="molecule type" value="Genomic_DNA"/>
</dbReference>
<reference evidence="3" key="1">
    <citation type="journal article" date="2019" name="Int. J. Syst. Evol. Microbiol.">
        <title>The Global Catalogue of Microorganisms (GCM) 10K type strain sequencing project: providing services to taxonomists for standard genome sequencing and annotation.</title>
        <authorList>
            <consortium name="The Broad Institute Genomics Platform"/>
            <consortium name="The Broad Institute Genome Sequencing Center for Infectious Disease"/>
            <person name="Wu L."/>
            <person name="Ma J."/>
        </authorList>
    </citation>
    <scope>NUCLEOTIDE SEQUENCE [LARGE SCALE GENOMIC DNA]</scope>
    <source>
        <strain evidence="3">CGMCC 4.7396</strain>
    </source>
</reference>
<evidence type="ECO:0000256" key="1">
    <source>
        <dbReference type="SAM" id="MobiDB-lite"/>
    </source>
</evidence>
<comment type="caution">
    <text evidence="2">The sequence shown here is derived from an EMBL/GenBank/DDBJ whole genome shotgun (WGS) entry which is preliminary data.</text>
</comment>
<gene>
    <name evidence="2" type="ORF">ACFO8M_01485</name>
</gene>
<feature type="compositionally biased region" description="Basic and acidic residues" evidence="1">
    <location>
        <begin position="334"/>
        <end position="345"/>
    </location>
</feature>
<name>A0ABV7PV77_9ACTN</name>
<dbReference type="Proteomes" id="UP001595712">
    <property type="component" value="Unassembled WGS sequence"/>
</dbReference>
<proteinExistence type="predicted"/>
<dbReference type="InterPro" id="IPR029787">
    <property type="entry name" value="Nucleotide_cyclase"/>
</dbReference>